<name>A0A3N0YXX5_ANAGA</name>
<gene>
    <name evidence="2" type="ORF">DPX16_15047</name>
</gene>
<keyword evidence="1" id="KW-0175">Coiled coil</keyword>
<keyword evidence="3" id="KW-1185">Reference proteome</keyword>
<evidence type="ECO:0000313" key="3">
    <source>
        <dbReference type="Proteomes" id="UP000281406"/>
    </source>
</evidence>
<organism evidence="2 3">
    <name type="scientific">Anabarilius grahami</name>
    <name type="common">Kanglang fish</name>
    <name type="synonym">Barilius grahami</name>
    <dbReference type="NCBI Taxonomy" id="495550"/>
    <lineage>
        <taxon>Eukaryota</taxon>
        <taxon>Metazoa</taxon>
        <taxon>Chordata</taxon>
        <taxon>Craniata</taxon>
        <taxon>Vertebrata</taxon>
        <taxon>Euteleostomi</taxon>
        <taxon>Actinopterygii</taxon>
        <taxon>Neopterygii</taxon>
        <taxon>Teleostei</taxon>
        <taxon>Ostariophysi</taxon>
        <taxon>Cypriniformes</taxon>
        <taxon>Xenocyprididae</taxon>
        <taxon>Xenocypridinae</taxon>
        <taxon>Xenocypridinae incertae sedis</taxon>
        <taxon>Anabarilius</taxon>
    </lineage>
</organism>
<dbReference type="Proteomes" id="UP000281406">
    <property type="component" value="Unassembled WGS sequence"/>
</dbReference>
<dbReference type="InterPro" id="IPR004244">
    <property type="entry name" value="Transposase_22"/>
</dbReference>
<dbReference type="OrthoDB" id="10059413at2759"/>
<feature type="coiled-coil region" evidence="1">
    <location>
        <begin position="52"/>
        <end position="93"/>
    </location>
</feature>
<dbReference type="PANTHER" id="PTHR11505">
    <property type="entry name" value="L1 TRANSPOSABLE ELEMENT-RELATED"/>
    <property type="match status" value="1"/>
</dbReference>
<comment type="caution">
    <text evidence="2">The sequence shown here is derived from an EMBL/GenBank/DDBJ whole genome shotgun (WGS) entry which is preliminary data.</text>
</comment>
<dbReference type="Gene3D" id="3.30.70.1820">
    <property type="entry name" value="L1 transposable element, RRM domain"/>
    <property type="match status" value="1"/>
</dbReference>
<sequence>MEQAADITLKHIWDAILQTKTDIYAHIDAKIAPIQASIEKIQGSMSTISDQTNMLEQRVSSNEDNVEDLTKRVKLLEKENIYLRAKVDDAENRSRACNLRFINIPEKSEGRDTIAFMNQLIPQLLGKENFPTSAPIEKAHRSPTFLPGNKTDRPRPILVKFLSFQDKVRILRLVKEKKELLFQGSRIHIFPDFSADLTKRRREFDAVKKKFPGNGY</sequence>
<accession>A0A3N0YXX5</accession>
<evidence type="ECO:0000256" key="1">
    <source>
        <dbReference type="SAM" id="Coils"/>
    </source>
</evidence>
<dbReference type="Gene3D" id="1.20.5.340">
    <property type="match status" value="1"/>
</dbReference>
<dbReference type="EMBL" id="RJVU01019434">
    <property type="protein sequence ID" value="ROL50803.1"/>
    <property type="molecule type" value="Genomic_DNA"/>
</dbReference>
<dbReference type="AlphaFoldDB" id="A0A3N0YXX5"/>
<evidence type="ECO:0000313" key="2">
    <source>
        <dbReference type="EMBL" id="ROL50803.1"/>
    </source>
</evidence>
<proteinExistence type="predicted"/>
<protein>
    <submittedName>
        <fullName evidence="2">LINE-1 type transposase domain-containing protein 1</fullName>
    </submittedName>
</protein>
<reference evidence="2 3" key="1">
    <citation type="submission" date="2018-10" db="EMBL/GenBank/DDBJ databases">
        <title>Genome assembly for a Yunnan-Guizhou Plateau 3E fish, Anabarilius grahami (Regan), and its evolutionary and genetic applications.</title>
        <authorList>
            <person name="Jiang W."/>
        </authorList>
    </citation>
    <scope>NUCLEOTIDE SEQUENCE [LARGE SCALE GENOMIC DNA]</scope>
    <source>
        <strain evidence="2">AG-KIZ</strain>
        <tissue evidence="2">Muscle</tissue>
    </source>
</reference>
<dbReference type="SUPFAM" id="SSF57997">
    <property type="entry name" value="Tropomyosin"/>
    <property type="match status" value="1"/>
</dbReference>